<dbReference type="AlphaFoldDB" id="A0A0R1YPB1"/>
<feature type="compositionally biased region" description="Basic residues" evidence="1">
    <location>
        <begin position="123"/>
        <end position="141"/>
    </location>
</feature>
<keyword evidence="2" id="KW-0732">Signal</keyword>
<dbReference type="RefSeq" id="WP_025080363.1">
    <property type="nucleotide sequence ID" value="NZ_AZGI01000005.1"/>
</dbReference>
<reference evidence="3 4" key="1">
    <citation type="journal article" date="2015" name="Genome Announc.">
        <title>Expanding the biotechnology potential of lactobacilli through comparative genomics of 213 strains and associated genera.</title>
        <authorList>
            <person name="Sun Z."/>
            <person name="Harris H.M."/>
            <person name="McCann A."/>
            <person name="Guo C."/>
            <person name="Argimon S."/>
            <person name="Zhang W."/>
            <person name="Yang X."/>
            <person name="Jeffery I.B."/>
            <person name="Cooney J.C."/>
            <person name="Kagawa T.F."/>
            <person name="Liu W."/>
            <person name="Song Y."/>
            <person name="Salvetti E."/>
            <person name="Wrobel A."/>
            <person name="Rasinkangas P."/>
            <person name="Parkhill J."/>
            <person name="Rea M.C."/>
            <person name="O'Sullivan O."/>
            <person name="Ritari J."/>
            <person name="Douillard F.P."/>
            <person name="Paul Ross R."/>
            <person name="Yang R."/>
            <person name="Briner A.E."/>
            <person name="Felis G.E."/>
            <person name="de Vos W.M."/>
            <person name="Barrangou R."/>
            <person name="Klaenhammer T.R."/>
            <person name="Caufield P.W."/>
            <person name="Cui Y."/>
            <person name="Zhang H."/>
            <person name="O'Toole P.W."/>
        </authorList>
    </citation>
    <scope>NUCLEOTIDE SEQUENCE [LARGE SCALE GENOMIC DNA]</scope>
    <source>
        <strain evidence="3 4">DSM 5661</strain>
    </source>
</reference>
<proteinExistence type="predicted"/>
<comment type="caution">
    <text evidence="3">The sequence shown here is derived from an EMBL/GenBank/DDBJ whole genome shotgun (WGS) entry which is preliminary data.</text>
</comment>
<dbReference type="PATRIC" id="fig|1423754.3.peg.1742"/>
<evidence type="ECO:0008006" key="5">
    <source>
        <dbReference type="Google" id="ProtNLM"/>
    </source>
</evidence>
<name>A0A0R1YPB1_9LACO</name>
<dbReference type="OrthoDB" id="2329530at2"/>
<feature type="signal peptide" evidence="2">
    <location>
        <begin position="1"/>
        <end position="24"/>
    </location>
</feature>
<evidence type="ECO:0000313" key="4">
    <source>
        <dbReference type="Proteomes" id="UP000051223"/>
    </source>
</evidence>
<protein>
    <recommendedName>
        <fullName evidence="5">Surface layer protein A domain-containing protein</fullName>
    </recommendedName>
</protein>
<feature type="chain" id="PRO_5039418497" description="Surface layer protein A domain-containing protein" evidence="2">
    <location>
        <begin position="25"/>
        <end position="223"/>
    </location>
</feature>
<evidence type="ECO:0000313" key="3">
    <source>
        <dbReference type="EMBL" id="KRM41052.1"/>
    </source>
</evidence>
<sequence>MKLSHKLAMVSVAALMGMSPVVGVAVNNANAVQAATVYKTYGKNSKITATKTMYFVDANGKKTSKKAYEGGKYIIWLVKKINGKTYYGIQTDGKYWIPASATKGKVSYSTKKTTKKADSASKKATKKTTSSKKSTTKKTSKKTTSSTKKVTSLKPVKMVAIRATRVYDQNGKLAKTYKGSKKYTILGKNVKFDGLGTKTIKGVKYVALEPNRFYVKASDVKER</sequence>
<dbReference type="eggNOG" id="ENOG50309K1">
    <property type="taxonomic scope" value="Bacteria"/>
</dbReference>
<evidence type="ECO:0000256" key="2">
    <source>
        <dbReference type="SAM" id="SignalP"/>
    </source>
</evidence>
<organism evidence="3 4">
    <name type="scientific">Lactobacillus hamsteri DSM 5661 = JCM 6256</name>
    <dbReference type="NCBI Taxonomy" id="1423754"/>
    <lineage>
        <taxon>Bacteria</taxon>
        <taxon>Bacillati</taxon>
        <taxon>Bacillota</taxon>
        <taxon>Bacilli</taxon>
        <taxon>Lactobacillales</taxon>
        <taxon>Lactobacillaceae</taxon>
        <taxon>Lactobacillus</taxon>
    </lineage>
</organism>
<feature type="region of interest" description="Disordered" evidence="1">
    <location>
        <begin position="117"/>
        <end position="150"/>
    </location>
</feature>
<dbReference type="STRING" id="1423754.FC39_GL001696"/>
<accession>A0A0R1YPB1</accession>
<dbReference type="EMBL" id="AZGI01000005">
    <property type="protein sequence ID" value="KRM41052.1"/>
    <property type="molecule type" value="Genomic_DNA"/>
</dbReference>
<keyword evidence="4" id="KW-1185">Reference proteome</keyword>
<evidence type="ECO:0000256" key="1">
    <source>
        <dbReference type="SAM" id="MobiDB-lite"/>
    </source>
</evidence>
<dbReference type="Proteomes" id="UP000051223">
    <property type="component" value="Unassembled WGS sequence"/>
</dbReference>
<gene>
    <name evidence="3" type="ORF">FC39_GL001696</name>
</gene>